<proteinExistence type="predicted"/>
<keyword evidence="2" id="KW-1185">Reference proteome</keyword>
<protein>
    <submittedName>
        <fullName evidence="1">ClpX ATPase regulatory subunit</fullName>
    </submittedName>
</protein>
<accession>A0ACB8UE35</accession>
<comment type="caution">
    <text evidence="1">The sequence shown here is derived from an EMBL/GenBank/DDBJ whole genome shotgun (WGS) entry which is preliminary data.</text>
</comment>
<name>A0ACB8UE35_9APHY</name>
<dbReference type="EMBL" id="MU274903">
    <property type="protein sequence ID" value="KAI0092612.1"/>
    <property type="molecule type" value="Genomic_DNA"/>
</dbReference>
<reference evidence="1" key="1">
    <citation type="journal article" date="2021" name="Environ. Microbiol.">
        <title>Gene family expansions and transcriptome signatures uncover fungal adaptations to wood decay.</title>
        <authorList>
            <person name="Hage H."/>
            <person name="Miyauchi S."/>
            <person name="Viragh M."/>
            <person name="Drula E."/>
            <person name="Min B."/>
            <person name="Chaduli D."/>
            <person name="Navarro D."/>
            <person name="Favel A."/>
            <person name="Norest M."/>
            <person name="Lesage-Meessen L."/>
            <person name="Balint B."/>
            <person name="Merenyi Z."/>
            <person name="de Eugenio L."/>
            <person name="Morin E."/>
            <person name="Martinez A.T."/>
            <person name="Baldrian P."/>
            <person name="Stursova M."/>
            <person name="Martinez M.J."/>
            <person name="Novotny C."/>
            <person name="Magnuson J.K."/>
            <person name="Spatafora J.W."/>
            <person name="Maurice S."/>
            <person name="Pangilinan J."/>
            <person name="Andreopoulos W."/>
            <person name="LaButti K."/>
            <person name="Hundley H."/>
            <person name="Na H."/>
            <person name="Kuo A."/>
            <person name="Barry K."/>
            <person name="Lipzen A."/>
            <person name="Henrissat B."/>
            <person name="Riley R."/>
            <person name="Ahrendt S."/>
            <person name="Nagy L.G."/>
            <person name="Grigoriev I.V."/>
            <person name="Martin F."/>
            <person name="Rosso M.N."/>
        </authorList>
    </citation>
    <scope>NUCLEOTIDE SEQUENCE</scope>
    <source>
        <strain evidence="1">CBS 384.51</strain>
    </source>
</reference>
<evidence type="ECO:0000313" key="1">
    <source>
        <dbReference type="EMBL" id="KAI0092612.1"/>
    </source>
</evidence>
<organism evidence="1 2">
    <name type="scientific">Irpex rosettiformis</name>
    <dbReference type="NCBI Taxonomy" id="378272"/>
    <lineage>
        <taxon>Eukaryota</taxon>
        <taxon>Fungi</taxon>
        <taxon>Dikarya</taxon>
        <taxon>Basidiomycota</taxon>
        <taxon>Agaricomycotina</taxon>
        <taxon>Agaricomycetes</taxon>
        <taxon>Polyporales</taxon>
        <taxon>Irpicaceae</taxon>
        <taxon>Irpex</taxon>
    </lineage>
</organism>
<sequence>MTILTAPLSRPTARTVLWRSKLGFRQLARSVQTKAQVEYTPRDSEDEGPYEAPASVATPRQLVRYLDEFVIGQENAKKVLSVAVFNHYNRVRANFAAKLDEEQDVEWSNNEDSARLHPHPHRMPPPHMLLQSREPFPLFEKSNVLVIGPTGSGKTLLAKTLARVLDVPFSVSDATSFTQAGYVGDDVETCIQRLLQSANWDPYRASMGIVYIDEVDKIARRSGHSGTESTRDVGGEGVQQSLLRMMEGSIVTVQAKGSQAEAPPGSSEGRARNSGQRGLNMAPKPDSYNIDTSNVLFVLSGAFVGLDSVIKRRVAKGSIGFTAPLNPVSTEESSTGFMPFFTPNKSQPGSHVLDLVEPTDLVKYGFIPEFISRLPSITTLAPLTPADLRRVLTEVRGSLISQYTALFGYSGVEIKFTGGALDAICLKAAERGGGARGLRGIMESILLEPMYEVPGSNIRHVLITERVVNGLDAPGYWCKGDANKFWAAWTQEANVKAA</sequence>
<gene>
    <name evidence="1" type="ORF">BDY19DRAFT_925217</name>
</gene>
<dbReference type="Proteomes" id="UP001055072">
    <property type="component" value="Unassembled WGS sequence"/>
</dbReference>
<evidence type="ECO:0000313" key="2">
    <source>
        <dbReference type="Proteomes" id="UP001055072"/>
    </source>
</evidence>